<proteinExistence type="predicted"/>
<sequence>MYYSMLNNHLVMIKNTNDR</sequence>
<evidence type="ECO:0000313" key="1">
    <source>
        <dbReference type="EMBL" id="EGU82154.1"/>
    </source>
</evidence>
<dbReference type="AlphaFoldDB" id="F9FLQ0"/>
<protein>
    <submittedName>
        <fullName evidence="1">Uncharacterized protein</fullName>
    </submittedName>
</protein>
<reference evidence="1" key="1">
    <citation type="journal article" date="2012" name="Mol. Plant Microbe Interact.">
        <title>A highly conserved effector in Fusarium oxysporum is required for full virulence on Arabidopsis.</title>
        <authorList>
            <person name="Thatcher L.F."/>
            <person name="Gardiner D.M."/>
            <person name="Kazan K."/>
            <person name="Manners J."/>
        </authorList>
    </citation>
    <scope>NUCLEOTIDE SEQUENCE [LARGE SCALE GENOMIC DNA]</scope>
    <source>
        <strain evidence="1">Fo5176</strain>
    </source>
</reference>
<name>F9FLQ0_FUSOF</name>
<gene>
    <name evidence="1" type="ORF">FOXB_07330</name>
</gene>
<accession>F9FLQ0</accession>
<dbReference type="EMBL" id="AFQF01002193">
    <property type="protein sequence ID" value="EGU82154.1"/>
    <property type="molecule type" value="Genomic_DNA"/>
</dbReference>
<comment type="caution">
    <text evidence="1">The sequence shown here is derived from an EMBL/GenBank/DDBJ whole genome shotgun (WGS) entry which is preliminary data.</text>
</comment>
<organism evidence="1">
    <name type="scientific">Fusarium oxysporum (strain Fo5176)</name>
    <name type="common">Fusarium vascular wilt</name>
    <dbReference type="NCBI Taxonomy" id="660025"/>
    <lineage>
        <taxon>Eukaryota</taxon>
        <taxon>Fungi</taxon>
        <taxon>Dikarya</taxon>
        <taxon>Ascomycota</taxon>
        <taxon>Pezizomycotina</taxon>
        <taxon>Sordariomycetes</taxon>
        <taxon>Hypocreomycetidae</taxon>
        <taxon>Hypocreales</taxon>
        <taxon>Nectriaceae</taxon>
        <taxon>Fusarium</taxon>
        <taxon>Fusarium oxysporum species complex</taxon>
    </lineage>
</organism>